<evidence type="ECO:0000256" key="3">
    <source>
        <dbReference type="ARBA" id="ARBA00022912"/>
    </source>
</evidence>
<dbReference type="PANTHER" id="PTHR47439:SF1">
    <property type="entry name" value="ACID PHOSPHATASE"/>
    <property type="match status" value="1"/>
</dbReference>
<keyword evidence="3" id="KW-0904">Protein phosphatase</keyword>
<dbReference type="AlphaFoldDB" id="A0A3B0XW76"/>
<proteinExistence type="inferred from homology"/>
<evidence type="ECO:0000259" key="4">
    <source>
        <dbReference type="SMART" id="SM00226"/>
    </source>
</evidence>
<dbReference type="CDD" id="cd16343">
    <property type="entry name" value="LMWPTP"/>
    <property type="match status" value="1"/>
</dbReference>
<dbReference type="SMART" id="SM00226">
    <property type="entry name" value="LMWPc"/>
    <property type="match status" value="1"/>
</dbReference>
<dbReference type="SUPFAM" id="SSF52788">
    <property type="entry name" value="Phosphotyrosine protein phosphatases I"/>
    <property type="match status" value="1"/>
</dbReference>
<feature type="domain" description="Phosphotyrosine protein phosphatase I" evidence="4">
    <location>
        <begin position="29"/>
        <end position="177"/>
    </location>
</feature>
<gene>
    <name evidence="5" type="ORF">MNBD_GAMMA11-1174</name>
</gene>
<dbReference type="PANTHER" id="PTHR47439">
    <property type="entry name" value="LOW MOLECULAR WEIGHT PHOSPHOTYROSINE PROTEIN PHOSPHATASE-RELATED"/>
    <property type="match status" value="1"/>
</dbReference>
<comment type="similarity">
    <text evidence="1">Belongs to the low molecular weight phosphotyrosine protein phosphatase family.</text>
</comment>
<dbReference type="EC" id="3.1.3.48" evidence="5"/>
<dbReference type="Gene3D" id="3.40.50.2300">
    <property type="match status" value="1"/>
</dbReference>
<dbReference type="InterPro" id="IPR023485">
    <property type="entry name" value="Ptyr_pPase"/>
</dbReference>
<dbReference type="FunFam" id="3.40.50.2300:FF:000113">
    <property type="entry name" value="Low molecular weight protein-tyrosine-phosphatase"/>
    <property type="match status" value="1"/>
</dbReference>
<dbReference type="Pfam" id="PF01451">
    <property type="entry name" value="LMWPc"/>
    <property type="match status" value="1"/>
</dbReference>
<dbReference type="InterPro" id="IPR017867">
    <property type="entry name" value="Tyr_phospatase_low_mol_wt"/>
</dbReference>
<protein>
    <submittedName>
        <fullName evidence="5">Low molecular weight protein tyrosine phosphatase</fullName>
        <ecNumber evidence="5">3.1.3.48</ecNumber>
    </submittedName>
</protein>
<dbReference type="PRINTS" id="PR00719">
    <property type="entry name" value="LMWPTPASE"/>
</dbReference>
<reference evidence="5" key="1">
    <citation type="submission" date="2018-06" db="EMBL/GenBank/DDBJ databases">
        <authorList>
            <person name="Zhirakovskaya E."/>
        </authorList>
    </citation>
    <scope>NUCLEOTIDE SEQUENCE</scope>
</reference>
<keyword evidence="2 5" id="KW-0378">Hydrolase</keyword>
<sequence>MSLAIYTQTGIVQGLIKLNKIFRNTMKQVNVLFVCMGNICRSPTAEGLFRQVVENTGLSDKINIDSAGTHSYHIGSQPDTRAQAASLKRGIDISTLQGRQAEPGDFNAFDYILAMDASNYSDLMQLAGGSADKLHMFLTFSENFTETEVPDPYYGGDQGFEHVLDLIEDASEGLLKHIQQVHKL</sequence>
<dbReference type="InterPro" id="IPR052995">
    <property type="entry name" value="LMW-PTP"/>
</dbReference>
<dbReference type="GO" id="GO:0004725">
    <property type="term" value="F:protein tyrosine phosphatase activity"/>
    <property type="evidence" value="ECO:0007669"/>
    <property type="project" value="UniProtKB-EC"/>
</dbReference>
<evidence type="ECO:0000256" key="2">
    <source>
        <dbReference type="ARBA" id="ARBA00022801"/>
    </source>
</evidence>
<evidence type="ECO:0000256" key="1">
    <source>
        <dbReference type="ARBA" id="ARBA00011063"/>
    </source>
</evidence>
<dbReference type="InterPro" id="IPR036196">
    <property type="entry name" value="Ptyr_pPase_sf"/>
</dbReference>
<organism evidence="5">
    <name type="scientific">hydrothermal vent metagenome</name>
    <dbReference type="NCBI Taxonomy" id="652676"/>
    <lineage>
        <taxon>unclassified sequences</taxon>
        <taxon>metagenomes</taxon>
        <taxon>ecological metagenomes</taxon>
    </lineage>
</organism>
<accession>A0A3B0XW76</accession>
<evidence type="ECO:0000313" key="5">
    <source>
        <dbReference type="EMBL" id="VAW66219.1"/>
    </source>
</evidence>
<dbReference type="EMBL" id="UOFG01000265">
    <property type="protein sequence ID" value="VAW66219.1"/>
    <property type="molecule type" value="Genomic_DNA"/>
</dbReference>
<name>A0A3B0XW76_9ZZZZ</name>